<dbReference type="InterPro" id="IPR031166">
    <property type="entry name" value="G_ENGA"/>
</dbReference>
<dbReference type="PIRSF" id="PIRSF006485">
    <property type="entry name" value="GTP-binding_EngA"/>
    <property type="match status" value="1"/>
</dbReference>
<evidence type="ECO:0000256" key="6">
    <source>
        <dbReference type="ARBA" id="ARBA00023134"/>
    </source>
</evidence>
<keyword evidence="6" id="KW-0342">GTP-binding</keyword>
<dbReference type="InterPro" id="IPR032859">
    <property type="entry name" value="KH_dom-like"/>
</dbReference>
<dbReference type="GO" id="GO:0042254">
    <property type="term" value="P:ribosome biogenesis"/>
    <property type="evidence" value="ECO:0007669"/>
    <property type="project" value="UniProtKB-KW"/>
</dbReference>
<organism evidence="9">
    <name type="scientific">hydrothermal vent metagenome</name>
    <dbReference type="NCBI Taxonomy" id="652676"/>
    <lineage>
        <taxon>unclassified sequences</taxon>
        <taxon>metagenomes</taxon>
        <taxon>ecological metagenomes</taxon>
    </lineage>
</organism>
<dbReference type="HAMAP" id="MF_00195">
    <property type="entry name" value="GTPase_Der"/>
    <property type="match status" value="1"/>
</dbReference>
<dbReference type="PANTHER" id="PTHR43834">
    <property type="entry name" value="GTPASE DER"/>
    <property type="match status" value="1"/>
</dbReference>
<keyword evidence="3" id="KW-0690">Ribosome biogenesis</keyword>
<accession>A0A1W1BNL8</accession>
<evidence type="ECO:0000256" key="3">
    <source>
        <dbReference type="ARBA" id="ARBA00022517"/>
    </source>
</evidence>
<evidence type="ECO:0000256" key="4">
    <source>
        <dbReference type="ARBA" id="ARBA00022737"/>
    </source>
</evidence>
<dbReference type="AlphaFoldDB" id="A0A1W1BNL8"/>
<evidence type="ECO:0000256" key="2">
    <source>
        <dbReference type="ARBA" id="ARBA00020953"/>
    </source>
</evidence>
<dbReference type="NCBIfam" id="TIGR03594">
    <property type="entry name" value="GTPase_EngA"/>
    <property type="match status" value="1"/>
</dbReference>
<dbReference type="FunFam" id="3.30.300.20:FF:000004">
    <property type="entry name" value="GTPase Der"/>
    <property type="match status" value="1"/>
</dbReference>
<feature type="domain" description="EngA-type G" evidence="8">
    <location>
        <begin position="203"/>
        <end position="375"/>
    </location>
</feature>
<sequence length="468" mass="54023">MQEHELKKVAIVGRPNVGKSSLFNRLARQRDAITSDMSGTTRDIKKRIVTISGNRDFEVIDTGGIDYSSALFSKVAAFSLKAAKQADIIIYMVDGKSIPDEEDKELFYKLQEMNKPLALVVNKIDNDKEEERYWEFLEFGADATFPMSVSHNRYFNDFYAWMEQHIPPREEEEEGLQLEEDLDPFEEIVRDINATPEEEDNEIRVAIIGRVNTGKSSLLNALLGEERSVVSDVAGTTIDPINETIEHNNHEITFVDTAGIRKRSKIVGIEKYALTRTTEMLKKANLVLLVLDSTQQISELDERVAGLIEEYKLACLIVLNKWDIKDERTYEEVVDDVRDELKFLHYAPFITISAKTGLRVNKILDQIVDIYKRYSFRIPTSELNDTLRMAIRRHHVPSHNGAVVNIKFATQYETKPPKIALITNRPEYLHFSYIRYLTNFFRDKFDFEGVPLDIVARKRGQRFDEEQE</sequence>
<dbReference type="Pfam" id="PF01926">
    <property type="entry name" value="MMR_HSR1"/>
    <property type="match status" value="2"/>
</dbReference>
<dbReference type="Gene3D" id="3.40.50.300">
    <property type="entry name" value="P-loop containing nucleotide triphosphate hydrolases"/>
    <property type="match status" value="2"/>
</dbReference>
<dbReference type="SUPFAM" id="SSF52540">
    <property type="entry name" value="P-loop containing nucleoside triphosphate hydrolases"/>
    <property type="match status" value="2"/>
</dbReference>
<dbReference type="GO" id="GO:0005525">
    <property type="term" value="F:GTP binding"/>
    <property type="evidence" value="ECO:0007669"/>
    <property type="project" value="UniProtKB-KW"/>
</dbReference>
<dbReference type="InterPro" id="IPR015946">
    <property type="entry name" value="KH_dom-like_a/b"/>
</dbReference>
<dbReference type="InterPro" id="IPR006073">
    <property type="entry name" value="GTP-bd"/>
</dbReference>
<evidence type="ECO:0000313" key="9">
    <source>
        <dbReference type="EMBL" id="SFV55081.1"/>
    </source>
</evidence>
<proteinExistence type="inferred from homology"/>
<dbReference type="Gene3D" id="3.30.300.20">
    <property type="match status" value="1"/>
</dbReference>
<dbReference type="Pfam" id="PF14714">
    <property type="entry name" value="KH_dom-like"/>
    <property type="match status" value="1"/>
</dbReference>
<dbReference type="GO" id="GO:0043022">
    <property type="term" value="F:ribosome binding"/>
    <property type="evidence" value="ECO:0007669"/>
    <property type="project" value="TreeGrafter"/>
</dbReference>
<dbReference type="FunFam" id="3.40.50.300:FF:000494">
    <property type="entry name" value="tRNA modification GTPase MnmE"/>
    <property type="match status" value="1"/>
</dbReference>
<protein>
    <recommendedName>
        <fullName evidence="2">GTPase Der</fullName>
    </recommendedName>
    <alternativeName>
        <fullName evidence="7">GTP-binding protein EngA</fullName>
    </alternativeName>
</protein>
<dbReference type="PRINTS" id="PR00326">
    <property type="entry name" value="GTP1OBG"/>
</dbReference>
<dbReference type="NCBIfam" id="TIGR00231">
    <property type="entry name" value="small_GTP"/>
    <property type="match status" value="2"/>
</dbReference>
<comment type="similarity">
    <text evidence="1">Belongs to the TRAFAC class TrmE-Era-EngA-EngB-Septin-like GTPase superfamily. EngA (Der) GTPase family.</text>
</comment>
<evidence type="ECO:0000256" key="1">
    <source>
        <dbReference type="ARBA" id="ARBA00008279"/>
    </source>
</evidence>
<dbReference type="PANTHER" id="PTHR43834:SF6">
    <property type="entry name" value="GTPASE DER"/>
    <property type="match status" value="1"/>
</dbReference>
<evidence type="ECO:0000256" key="7">
    <source>
        <dbReference type="ARBA" id="ARBA00032345"/>
    </source>
</evidence>
<keyword evidence="4" id="KW-0677">Repeat</keyword>
<dbReference type="InterPro" id="IPR005225">
    <property type="entry name" value="Small_GTP-bd"/>
</dbReference>
<keyword evidence="5" id="KW-0547">Nucleotide-binding</keyword>
<reference evidence="9" key="1">
    <citation type="submission" date="2016-10" db="EMBL/GenBank/DDBJ databases">
        <authorList>
            <person name="de Groot N.N."/>
        </authorList>
    </citation>
    <scope>NUCLEOTIDE SEQUENCE</scope>
</reference>
<name>A0A1W1BNL8_9ZZZZ</name>
<dbReference type="InterPro" id="IPR016484">
    <property type="entry name" value="GTPase_Der"/>
</dbReference>
<evidence type="ECO:0000259" key="8">
    <source>
        <dbReference type="PROSITE" id="PS51712"/>
    </source>
</evidence>
<dbReference type="PROSITE" id="PS51712">
    <property type="entry name" value="G_ENGA"/>
    <property type="match status" value="1"/>
</dbReference>
<dbReference type="CDD" id="cd01895">
    <property type="entry name" value="EngA2"/>
    <property type="match status" value="1"/>
</dbReference>
<evidence type="ECO:0000256" key="5">
    <source>
        <dbReference type="ARBA" id="ARBA00022741"/>
    </source>
</evidence>
<gene>
    <name evidence="9" type="ORF">MNB_SV-8-299</name>
</gene>
<dbReference type="EMBL" id="FPHD01000028">
    <property type="protein sequence ID" value="SFV55081.1"/>
    <property type="molecule type" value="Genomic_DNA"/>
</dbReference>
<dbReference type="InterPro" id="IPR027417">
    <property type="entry name" value="P-loop_NTPase"/>
</dbReference>
<dbReference type="CDD" id="cd01894">
    <property type="entry name" value="EngA1"/>
    <property type="match status" value="1"/>
</dbReference>